<evidence type="ECO:0000313" key="2">
    <source>
        <dbReference type="EMBL" id="OXB86774.1"/>
    </source>
</evidence>
<accession>A0A226Q4B2</accession>
<dbReference type="Proteomes" id="UP000198378">
    <property type="component" value="Unassembled WGS sequence"/>
</dbReference>
<dbReference type="EMBL" id="NEWK01000002">
    <property type="protein sequence ID" value="OXB86774.1"/>
    <property type="molecule type" value="Genomic_DNA"/>
</dbReference>
<reference evidence="2 3" key="1">
    <citation type="submission" date="2017-05" db="EMBL/GenBank/DDBJ databases">
        <title>The genome sequence of Geobacillus thermocatenulatus DSM 730.</title>
        <authorList>
            <person name="Ramaloko W.T."/>
            <person name="Koen N."/>
            <person name="Polliack S."/>
            <person name="Aliyu H."/>
            <person name="Lebre P."/>
            <person name="Mohr T."/>
            <person name="Oswald F."/>
            <person name="Zwick M."/>
            <person name="Neumann A."/>
            <person name="Syldatk C."/>
            <person name="Cowan D."/>
            <person name="De Maayer P."/>
        </authorList>
    </citation>
    <scope>NUCLEOTIDE SEQUENCE [LARGE SCALE GENOMIC DNA]</scope>
    <source>
        <strain evidence="2 3">BGSC 93A1</strain>
    </source>
</reference>
<comment type="caution">
    <text evidence="2">The sequence shown here is derived from an EMBL/GenBank/DDBJ whole genome shotgun (WGS) entry which is preliminary data.</text>
</comment>
<feature type="region of interest" description="Disordered" evidence="1">
    <location>
        <begin position="102"/>
        <end position="124"/>
    </location>
</feature>
<proteinExistence type="predicted"/>
<dbReference type="AlphaFoldDB" id="A0A226Q4B2"/>
<evidence type="ECO:0000256" key="1">
    <source>
        <dbReference type="SAM" id="MobiDB-lite"/>
    </source>
</evidence>
<dbReference type="RefSeq" id="WP_047752144.1">
    <property type="nucleotide sequence ID" value="NZ_CP018058.1"/>
</dbReference>
<organism evidence="2 3">
    <name type="scientific">Geobacillus thermocatenulatus</name>
    <dbReference type="NCBI Taxonomy" id="33938"/>
    <lineage>
        <taxon>Bacteria</taxon>
        <taxon>Bacillati</taxon>
        <taxon>Bacillota</taxon>
        <taxon>Bacilli</taxon>
        <taxon>Bacillales</taxon>
        <taxon>Anoxybacillaceae</taxon>
        <taxon>Geobacillus</taxon>
        <taxon>Geobacillus thermoleovorans group</taxon>
    </lineage>
</organism>
<dbReference type="KEGG" id="gtm:GT3921_15990"/>
<protein>
    <submittedName>
        <fullName evidence="2">Uncharacterized protein</fullName>
    </submittedName>
</protein>
<evidence type="ECO:0000313" key="3">
    <source>
        <dbReference type="Proteomes" id="UP000198378"/>
    </source>
</evidence>
<keyword evidence="3" id="KW-1185">Reference proteome</keyword>
<name>A0A226Q4B2_9BACL</name>
<feature type="compositionally biased region" description="Basic and acidic residues" evidence="1">
    <location>
        <begin position="106"/>
        <end position="124"/>
    </location>
</feature>
<sequence length="124" mass="14249">MHGHFFHGHGHGHPFEGHPAWKGAHMHKGPHRGAKTFRRGRALEFLARLYVKRETLKQQLQSPELQSIHPVLTGELKAIEMVINEFIQSFDIHDEELSSIWGVQNRDGDAPIDEQRNDEDSSEQ</sequence>
<gene>
    <name evidence="2" type="ORF">B9L19_14890</name>
</gene>